<dbReference type="Pfam" id="PF06808">
    <property type="entry name" value="DctM"/>
    <property type="match status" value="1"/>
</dbReference>
<feature type="transmembrane region" description="Helical" evidence="1">
    <location>
        <begin position="249"/>
        <end position="269"/>
    </location>
</feature>
<feature type="transmembrane region" description="Helical" evidence="1">
    <location>
        <begin position="377"/>
        <end position="396"/>
    </location>
</feature>
<dbReference type="InterPro" id="IPR011853">
    <property type="entry name" value="TRAP_DctM-Dct_fused"/>
</dbReference>
<evidence type="ECO:0000256" key="1">
    <source>
        <dbReference type="SAM" id="Phobius"/>
    </source>
</evidence>
<feature type="transmembrane region" description="Helical" evidence="1">
    <location>
        <begin position="325"/>
        <end position="348"/>
    </location>
</feature>
<comment type="caution">
    <text evidence="3">The sequence shown here is derived from an EMBL/GenBank/DDBJ whole genome shotgun (WGS) entry which is preliminary data.</text>
</comment>
<feature type="transmembrane region" description="Helical" evidence="1">
    <location>
        <begin position="599"/>
        <end position="619"/>
    </location>
</feature>
<dbReference type="EMBL" id="QKNX01000009">
    <property type="protein sequence ID" value="TKR24427.1"/>
    <property type="molecule type" value="Genomic_DNA"/>
</dbReference>
<feature type="transmembrane region" description="Helical" evidence="1">
    <location>
        <begin position="537"/>
        <end position="561"/>
    </location>
</feature>
<reference evidence="3 4" key="1">
    <citation type="submission" date="2019-04" db="EMBL/GenBank/DDBJ databases">
        <title>Natronomonas sp. F20-122 a newhaloarchaeon isolated from a saline saltern of Isla Bacuta, Huelva, Spain.</title>
        <authorList>
            <person name="Duran-Viseras A."/>
            <person name="Sanchez-Porro C."/>
            <person name="Ventosa A."/>
        </authorList>
    </citation>
    <scope>NUCLEOTIDE SEQUENCE [LARGE SCALE GENOMIC DNA]</scope>
    <source>
        <strain evidence="3 4">F20-122</strain>
    </source>
</reference>
<protein>
    <submittedName>
        <fullName evidence="3">TRAP transporter fused permease subunit</fullName>
    </submittedName>
</protein>
<keyword evidence="1" id="KW-0472">Membrane</keyword>
<feature type="domain" description="TRAP C4-dicarboxylate transport system permease DctM subunit" evidence="2">
    <location>
        <begin position="143"/>
        <end position="591"/>
    </location>
</feature>
<feature type="transmembrane region" description="Helical" evidence="1">
    <location>
        <begin position="573"/>
        <end position="593"/>
    </location>
</feature>
<evidence type="ECO:0000259" key="2">
    <source>
        <dbReference type="Pfam" id="PF06808"/>
    </source>
</evidence>
<feature type="transmembrane region" description="Helical" evidence="1">
    <location>
        <begin position="156"/>
        <end position="179"/>
    </location>
</feature>
<feature type="transmembrane region" description="Helical" evidence="1">
    <location>
        <begin position="480"/>
        <end position="502"/>
    </location>
</feature>
<keyword evidence="4" id="KW-1185">Reference proteome</keyword>
<dbReference type="NCBIfam" id="TIGR02123">
    <property type="entry name" value="TRAP_fused"/>
    <property type="match status" value="1"/>
</dbReference>
<sequence length="673" mass="73134">MAETDTTDTITPEELEARIDEQLGVEYDSPITTVIRRDPAEFLVYALGVAFFIYHLWYAASFPVAENQHVIIHLGFALCFWASIQLLRADRDALRGKLLTAGYSMYFVAVIVPTYYLFNNYQQLLFGAGAYSNEQVMMGALAIVLLLIALWSVSRLIFVVVTLGLLYSYFGAFLPGVLSHGGLSLQRIITMSTIEFEGVYGRLTMVAATWVVIFVMLASMVEKYGGMSQLIKGVTQITTRHKRVKVGHVAVLASMVFGSINGATTANAATTGSFTIPLMKENGYPPRLAGALEAVASCGGQVLPPVMGTSVFIMAELIDPSYTDIIIRATAPAVLFFAVVIISIELYVSRSGTDEDKMPSVETTSSMPRRVYKVLSNYEYIGMFIVLMYWLVYIQADPLLSGYYSIFTLMGLRLVRTLQTSITGDKESLRQLRRYARESIEGFRRAAEAAISITIMVAALGIIVRAFIVTGFAQNLSRVLITIAAGNVILMVIVAAIASILFGMGMPTVAAYLLVALFVAPPVADVVAVDILAIHMFVFYFAIVSNITPPIAVAVVITQGIAGSGFMQTSIDALKMGTPLFILPFLFIFNESLLNPTPMLAVTVLLLAVGFLAISIAFIGFRDLSLPARGVLLGTGFAALFAQQLTVQIILVAVIIIGLSTFDPRVAARLPTR</sequence>
<evidence type="ECO:0000313" key="3">
    <source>
        <dbReference type="EMBL" id="TKR24427.1"/>
    </source>
</evidence>
<dbReference type="RefSeq" id="WP_137277544.1">
    <property type="nucleotide sequence ID" value="NZ_QKNX01000009.1"/>
</dbReference>
<keyword evidence="1" id="KW-1133">Transmembrane helix</keyword>
<feature type="transmembrane region" description="Helical" evidence="1">
    <location>
        <begin position="199"/>
        <end position="221"/>
    </location>
</feature>
<dbReference type="PANTHER" id="PTHR43849">
    <property type="entry name" value="BLL3936 PROTEIN"/>
    <property type="match status" value="1"/>
</dbReference>
<feature type="transmembrane region" description="Helical" evidence="1">
    <location>
        <begin position="99"/>
        <end position="118"/>
    </location>
</feature>
<feature type="transmembrane region" description="Helical" evidence="1">
    <location>
        <begin position="446"/>
        <end position="468"/>
    </location>
</feature>
<dbReference type="OrthoDB" id="371890at2157"/>
<feature type="transmembrane region" description="Helical" evidence="1">
    <location>
        <begin position="509"/>
        <end position="531"/>
    </location>
</feature>
<dbReference type="PANTHER" id="PTHR43849:SF2">
    <property type="entry name" value="BLL3936 PROTEIN"/>
    <property type="match status" value="1"/>
</dbReference>
<name>A0A4U5JA94_9EURY</name>
<feature type="transmembrane region" description="Helical" evidence="1">
    <location>
        <begin position="130"/>
        <end position="149"/>
    </location>
</feature>
<keyword evidence="1" id="KW-0812">Transmembrane</keyword>
<feature type="transmembrane region" description="Helical" evidence="1">
    <location>
        <begin position="70"/>
        <end position="87"/>
    </location>
</feature>
<dbReference type="AlphaFoldDB" id="A0A4U5JA94"/>
<feature type="transmembrane region" description="Helical" evidence="1">
    <location>
        <begin position="42"/>
        <end position="58"/>
    </location>
</feature>
<organism evidence="3 4">
    <name type="scientific">Natronomonas salsuginis</name>
    <dbReference type="NCBI Taxonomy" id="2217661"/>
    <lineage>
        <taxon>Archaea</taxon>
        <taxon>Methanobacteriati</taxon>
        <taxon>Methanobacteriota</taxon>
        <taxon>Stenosarchaea group</taxon>
        <taxon>Halobacteria</taxon>
        <taxon>Halobacteriales</taxon>
        <taxon>Natronomonadaceae</taxon>
        <taxon>Natronomonas</taxon>
    </lineage>
</organism>
<feature type="transmembrane region" description="Helical" evidence="1">
    <location>
        <begin position="631"/>
        <end position="659"/>
    </location>
</feature>
<evidence type="ECO:0000313" key="4">
    <source>
        <dbReference type="Proteomes" id="UP000308037"/>
    </source>
</evidence>
<dbReference type="InterPro" id="IPR010656">
    <property type="entry name" value="DctM"/>
</dbReference>
<accession>A0A4U5JA94</accession>
<gene>
    <name evidence="3" type="ORF">DM868_14425</name>
</gene>
<dbReference type="Proteomes" id="UP000308037">
    <property type="component" value="Unassembled WGS sequence"/>
</dbReference>
<proteinExistence type="predicted"/>